<evidence type="ECO:0000256" key="2">
    <source>
        <dbReference type="SAM" id="MobiDB-lite"/>
    </source>
</evidence>
<dbReference type="EMBL" id="LGRX02007487">
    <property type="protein sequence ID" value="KAK3274902.1"/>
    <property type="molecule type" value="Genomic_DNA"/>
</dbReference>
<organism evidence="4 5">
    <name type="scientific">Cymbomonas tetramitiformis</name>
    <dbReference type="NCBI Taxonomy" id="36881"/>
    <lineage>
        <taxon>Eukaryota</taxon>
        <taxon>Viridiplantae</taxon>
        <taxon>Chlorophyta</taxon>
        <taxon>Pyramimonadophyceae</taxon>
        <taxon>Pyramimonadales</taxon>
        <taxon>Pyramimonadaceae</taxon>
        <taxon>Cymbomonas</taxon>
    </lineage>
</organism>
<keyword evidence="1" id="KW-0175">Coiled coil</keyword>
<evidence type="ECO:0000313" key="4">
    <source>
        <dbReference type="EMBL" id="KAK3274902.1"/>
    </source>
</evidence>
<accession>A0AAE0GBE2</accession>
<proteinExistence type="predicted"/>
<comment type="caution">
    <text evidence="4">The sequence shown here is derived from an EMBL/GenBank/DDBJ whole genome shotgun (WGS) entry which is preliminary data.</text>
</comment>
<feature type="transmembrane region" description="Helical" evidence="3">
    <location>
        <begin position="589"/>
        <end position="612"/>
    </location>
</feature>
<reference evidence="4 5" key="1">
    <citation type="journal article" date="2015" name="Genome Biol. Evol.">
        <title>Comparative Genomics of a Bacterivorous Green Alga Reveals Evolutionary Causalities and Consequences of Phago-Mixotrophic Mode of Nutrition.</title>
        <authorList>
            <person name="Burns J.A."/>
            <person name="Paasch A."/>
            <person name="Narechania A."/>
            <person name="Kim E."/>
        </authorList>
    </citation>
    <scope>NUCLEOTIDE SEQUENCE [LARGE SCALE GENOMIC DNA]</scope>
    <source>
        <strain evidence="4 5">PLY_AMNH</strain>
    </source>
</reference>
<feature type="coiled-coil region" evidence="1">
    <location>
        <begin position="21"/>
        <end position="48"/>
    </location>
</feature>
<feature type="transmembrane region" description="Helical" evidence="3">
    <location>
        <begin position="697"/>
        <end position="716"/>
    </location>
</feature>
<keyword evidence="5" id="KW-1185">Reference proteome</keyword>
<sequence length="1083" mass="121772">MFHIQRDEVILHNGAHDAGMVDEAAALRASLRQEVTELGEEYAGLSDDIQSTLESLKVADGSPGEWKERLLTLFDGLQQEEQENADALMAALEDLAEKYDRLIATYEVIPEDTRLLVAQTMQGIELAERQDLTEALQDHAGIVKDKNGDDIRRVEYLAGKNKSDSTCAGHSYEIHFSLGSFGSTERRRELLRVASSRTSESSDKWEGHPSGLGASTRHWQKHSSAELPPADDPTVLQEPSSAPLRYLGGGRRQLLMGGMLFHVTRGAEGECTSRFQQLEAPCMLGAARQPYGTDPVFRPSSRLYRPELQDDMGAFYNTSIGSDMMSVQRKTSRRRPLPFRPRSLQSLPADVYPFFVDAGLSGYRAKQLFKFMEDGQAVDSFVQRIGVKFVLWNSEIQTWTLVDLTWDGSTGQFETEYHVSSVCTEQLANAVEYTFASVYNLLIHLTWILGGALELGYQVTSLVMHVAKKRSPTSGTRLAHLQTYLCRPSVLANLFAAFVQMFTVAYFAMTLWYMAKLVQMQPPYEVYHDLYAGANYFLPSRGPVEGALTADVGSPSAIPAWARPEHNDGFNQYLQDVASVELLQQLLRYLFYLYGAQLLTRIVQLGVITYGQKRLAVVMRSSRDSIVTVMNLALPSIIVVASFAVLYQITIGSFVHHVSTLQKGTSTLFEMALLGEHVLLAVPGWELGPLVGGLLRLYQTLFVFLFPICIANFLFAQLSDVLMDHLKDARSSNTIAQDVRIFLRNRVKRKILREWPAMESVVVLLKHGEERHERRKKNLKRLSTIQARDGILYQTWSMRSLLSSVSQGDLRPRKKERLYVDRGGQAYSEKDLEDLLTASAVYRQRKQSMRRRATSEARRDLIAASKEVREVPKRETGGISSSVSHHRSPTVVELEDVGTRFELADTAALIVETRFPREASDPSEGSGPLSFTAEKRLSKMKLRQLVGKMSEIQTSTQAYASLRFDHILRTNKLLEQVAQRRGGLRFSYTFANNNDGMPSKPKTLVSEMLIQLEEILTFEDSDLNPFGMIMPTLVSSSISKQYDNCRYPASLEVDNSLAGVIRNRQTNMDVYYPHLSCVNPTYL</sequence>
<keyword evidence="3" id="KW-0812">Transmembrane</keyword>
<dbReference type="AlphaFoldDB" id="A0AAE0GBE2"/>
<evidence type="ECO:0000313" key="5">
    <source>
        <dbReference type="Proteomes" id="UP001190700"/>
    </source>
</evidence>
<gene>
    <name evidence="4" type="ORF">CYMTET_16936</name>
</gene>
<feature type="region of interest" description="Disordered" evidence="2">
    <location>
        <begin position="193"/>
        <end position="237"/>
    </location>
</feature>
<feature type="transmembrane region" description="Helical" evidence="3">
    <location>
        <begin position="632"/>
        <end position="655"/>
    </location>
</feature>
<feature type="transmembrane region" description="Helical" evidence="3">
    <location>
        <begin position="490"/>
        <end position="514"/>
    </location>
</feature>
<dbReference type="Proteomes" id="UP001190700">
    <property type="component" value="Unassembled WGS sequence"/>
</dbReference>
<keyword evidence="3" id="KW-1133">Transmembrane helix</keyword>
<feature type="transmembrane region" description="Helical" evidence="3">
    <location>
        <begin position="667"/>
        <end position="685"/>
    </location>
</feature>
<evidence type="ECO:0000256" key="3">
    <source>
        <dbReference type="SAM" id="Phobius"/>
    </source>
</evidence>
<feature type="coiled-coil region" evidence="1">
    <location>
        <begin position="78"/>
        <end position="105"/>
    </location>
</feature>
<keyword evidence="3" id="KW-0472">Membrane</keyword>
<name>A0AAE0GBE2_9CHLO</name>
<evidence type="ECO:0000256" key="1">
    <source>
        <dbReference type="SAM" id="Coils"/>
    </source>
</evidence>
<protein>
    <submittedName>
        <fullName evidence="4">Uncharacterized protein</fullName>
    </submittedName>
</protein>